<feature type="region of interest" description="Disordered" evidence="1">
    <location>
        <begin position="19"/>
        <end position="38"/>
    </location>
</feature>
<keyword evidence="3" id="KW-1185">Reference proteome</keyword>
<gene>
    <name evidence="2" type="ORF">Pla52n_34140</name>
</gene>
<evidence type="ECO:0000256" key="1">
    <source>
        <dbReference type="SAM" id="MobiDB-lite"/>
    </source>
</evidence>
<dbReference type="Proteomes" id="UP000320176">
    <property type="component" value="Unassembled WGS sequence"/>
</dbReference>
<dbReference type="RefSeq" id="WP_146520708.1">
    <property type="nucleotide sequence ID" value="NZ_CP151726.1"/>
</dbReference>
<comment type="caution">
    <text evidence="2">The sequence shown here is derived from an EMBL/GenBank/DDBJ whole genome shotgun (WGS) entry which is preliminary data.</text>
</comment>
<dbReference type="OrthoDB" id="282104at2"/>
<sequence length="72" mass="7628">MQDNVSPVNVTDVACHSPSTMRSTAMVGRRASDSAQPKIEIRKQGDKIESIVVTCACGQVITLDCAYGEVSA</sequence>
<protein>
    <submittedName>
        <fullName evidence="2">Uncharacterized protein</fullName>
    </submittedName>
</protein>
<name>A0A5C6AW58_9BACT</name>
<organism evidence="2 3">
    <name type="scientific">Stieleria varia</name>
    <dbReference type="NCBI Taxonomy" id="2528005"/>
    <lineage>
        <taxon>Bacteria</taxon>
        <taxon>Pseudomonadati</taxon>
        <taxon>Planctomycetota</taxon>
        <taxon>Planctomycetia</taxon>
        <taxon>Pirellulales</taxon>
        <taxon>Pirellulaceae</taxon>
        <taxon>Stieleria</taxon>
    </lineage>
</organism>
<proteinExistence type="predicted"/>
<accession>A0A5C6AW58</accession>
<dbReference type="AlphaFoldDB" id="A0A5C6AW58"/>
<evidence type="ECO:0000313" key="2">
    <source>
        <dbReference type="EMBL" id="TWU02364.1"/>
    </source>
</evidence>
<reference evidence="2 3" key="1">
    <citation type="submission" date="2019-02" db="EMBL/GenBank/DDBJ databases">
        <title>Deep-cultivation of Planctomycetes and their phenomic and genomic characterization uncovers novel biology.</title>
        <authorList>
            <person name="Wiegand S."/>
            <person name="Jogler M."/>
            <person name="Boedeker C."/>
            <person name="Pinto D."/>
            <person name="Vollmers J."/>
            <person name="Rivas-Marin E."/>
            <person name="Kohn T."/>
            <person name="Peeters S.H."/>
            <person name="Heuer A."/>
            <person name="Rast P."/>
            <person name="Oberbeckmann S."/>
            <person name="Bunk B."/>
            <person name="Jeske O."/>
            <person name="Meyerdierks A."/>
            <person name="Storesund J.E."/>
            <person name="Kallscheuer N."/>
            <person name="Luecker S."/>
            <person name="Lage O.M."/>
            <person name="Pohl T."/>
            <person name="Merkel B.J."/>
            <person name="Hornburger P."/>
            <person name="Mueller R.-W."/>
            <person name="Bruemmer F."/>
            <person name="Labrenz M."/>
            <person name="Spormann A.M."/>
            <person name="Op Den Camp H."/>
            <person name="Overmann J."/>
            <person name="Amann R."/>
            <person name="Jetten M.S.M."/>
            <person name="Mascher T."/>
            <person name="Medema M.H."/>
            <person name="Devos D.P."/>
            <person name="Kaster A.-K."/>
            <person name="Ovreas L."/>
            <person name="Rohde M."/>
            <person name="Galperin M.Y."/>
            <person name="Jogler C."/>
        </authorList>
    </citation>
    <scope>NUCLEOTIDE SEQUENCE [LARGE SCALE GENOMIC DNA]</scope>
    <source>
        <strain evidence="2 3">Pla52n</strain>
    </source>
</reference>
<evidence type="ECO:0000313" key="3">
    <source>
        <dbReference type="Proteomes" id="UP000320176"/>
    </source>
</evidence>
<dbReference type="EMBL" id="SJPN01000004">
    <property type="protein sequence ID" value="TWU02364.1"/>
    <property type="molecule type" value="Genomic_DNA"/>
</dbReference>